<dbReference type="InterPro" id="IPR008936">
    <property type="entry name" value="Rho_GTPase_activation_prot"/>
</dbReference>
<dbReference type="PROSITE" id="PS50238">
    <property type="entry name" value="RHOGAP"/>
    <property type="match status" value="1"/>
</dbReference>
<dbReference type="SMART" id="SM00324">
    <property type="entry name" value="RhoGAP"/>
    <property type="match status" value="1"/>
</dbReference>
<dbReference type="SUPFAM" id="SSF48350">
    <property type="entry name" value="GTPase activation domain, GAP"/>
    <property type="match status" value="1"/>
</dbReference>
<protein>
    <submittedName>
        <fullName evidence="2">Uncharacterized protein</fullName>
    </submittedName>
</protein>
<dbReference type="EMBL" id="AJVK01010492">
    <property type="status" value="NOT_ANNOTATED_CDS"/>
    <property type="molecule type" value="Genomic_DNA"/>
</dbReference>
<reference evidence="2" key="1">
    <citation type="submission" date="2022-08" db="UniProtKB">
        <authorList>
            <consortium name="EnsemblMetazoa"/>
        </authorList>
    </citation>
    <scope>IDENTIFICATION</scope>
    <source>
        <strain evidence="2">Israel</strain>
    </source>
</reference>
<evidence type="ECO:0000256" key="1">
    <source>
        <dbReference type="SAM" id="MobiDB-lite"/>
    </source>
</evidence>
<dbReference type="Pfam" id="PF00620">
    <property type="entry name" value="RhoGAP"/>
    <property type="match status" value="1"/>
</dbReference>
<feature type="compositionally biased region" description="Polar residues" evidence="1">
    <location>
        <begin position="436"/>
        <end position="464"/>
    </location>
</feature>
<dbReference type="GO" id="GO:0016477">
    <property type="term" value="P:cell migration"/>
    <property type="evidence" value="ECO:0007669"/>
    <property type="project" value="TreeGrafter"/>
</dbReference>
<dbReference type="InterPro" id="IPR000198">
    <property type="entry name" value="RhoGAP_dom"/>
</dbReference>
<feature type="compositionally biased region" description="Low complexity" evidence="1">
    <location>
        <begin position="364"/>
        <end position="392"/>
    </location>
</feature>
<feature type="compositionally biased region" description="Polar residues" evidence="1">
    <location>
        <begin position="328"/>
        <end position="363"/>
    </location>
</feature>
<dbReference type="GO" id="GO:0030030">
    <property type="term" value="P:cell projection organization"/>
    <property type="evidence" value="ECO:0007669"/>
    <property type="project" value="TreeGrafter"/>
</dbReference>
<dbReference type="PANTHER" id="PTHR46150:SF3">
    <property type="entry name" value="RHO GTPASE-ACTIVATING PROTEIN 100F"/>
    <property type="match status" value="1"/>
</dbReference>
<feature type="compositionally biased region" description="Low complexity" evidence="1">
    <location>
        <begin position="465"/>
        <end position="478"/>
    </location>
</feature>
<feature type="compositionally biased region" description="Polar residues" evidence="1">
    <location>
        <begin position="479"/>
        <end position="490"/>
    </location>
</feature>
<dbReference type="EMBL" id="AJVK01010494">
    <property type="status" value="NOT_ANNOTATED_CDS"/>
    <property type="molecule type" value="Genomic_DNA"/>
</dbReference>
<feature type="region of interest" description="Disordered" evidence="1">
    <location>
        <begin position="149"/>
        <end position="205"/>
    </location>
</feature>
<dbReference type="InterPro" id="IPR052118">
    <property type="entry name" value="Rho-GAP_regulator"/>
</dbReference>
<sequence length="608" mass="64118">SREAFERNSRAVELSPDHVPDINVITGVLKDYLRELPEPLFTRCLFQMTLDALVAVCLPDDPEGNAKLMLSILDCLPRANRATLVFLLDHLSLVVSASDRNKMSAQALATVMGPPLMLHSSGTSGENVDHAQPIAVLKYLLQIWPQPQSAAASGNTGRRSEPLGQRGNRASALPAAKPPVSSSLHISPSAVGSQSQGPLPLSATLSNRASPSAAGLLAQSPQASPLAAQQVMIPFTQNQYARLIVPLRQLARSRVSVVAIQINFQCPIPHFVIALSFIHHDVRGTDTVKRGASPAMSLSSVASASTVRLRESGSSHSVKQPLDGNGRPQKNGTTDINTSTAEQQLTSRSGFHSTDTSSLTNYLSKMSSGSSYMGQQMRSNLPTTSSDSSSSTFMLRNQLMSTLGYQFSSASLSSRLSETTTSVSALASEYLRKTQMDSSTSRAVSSVTGSPLTTRSTFQQPSDPVSSVSSVAGRSSHSPTFAISTSANGDTATSHTESVTSSSSALLYGTLPKNGSPYSVRATTNGGSTSPYSSTTNNIDLFGTSSSGNGFTYGTYRVQYSSTNPFLPTYNPAQCETTHSAIPTITITSKDSAAGAISTTASSKIDTE</sequence>
<organism evidence="2 3">
    <name type="scientific">Phlebotomus papatasi</name>
    <name type="common">Sandfly</name>
    <dbReference type="NCBI Taxonomy" id="29031"/>
    <lineage>
        <taxon>Eukaryota</taxon>
        <taxon>Metazoa</taxon>
        <taxon>Ecdysozoa</taxon>
        <taxon>Arthropoda</taxon>
        <taxon>Hexapoda</taxon>
        <taxon>Insecta</taxon>
        <taxon>Pterygota</taxon>
        <taxon>Neoptera</taxon>
        <taxon>Endopterygota</taxon>
        <taxon>Diptera</taxon>
        <taxon>Nematocera</taxon>
        <taxon>Psychodoidea</taxon>
        <taxon>Psychodidae</taxon>
        <taxon>Phlebotomus</taxon>
        <taxon>Phlebotomus</taxon>
    </lineage>
</organism>
<dbReference type="EnsemblMetazoa" id="PPAI001381-RA">
    <property type="protein sequence ID" value="PPAI001381-PA"/>
    <property type="gene ID" value="PPAI001381"/>
</dbReference>
<feature type="region of interest" description="Disordered" evidence="1">
    <location>
        <begin position="433"/>
        <end position="499"/>
    </location>
</feature>
<dbReference type="EMBL" id="AJVK01010493">
    <property type="status" value="NOT_ANNOTATED_CDS"/>
    <property type="molecule type" value="Genomic_DNA"/>
</dbReference>
<feature type="compositionally biased region" description="Polar residues" evidence="1">
    <location>
        <begin position="180"/>
        <end position="205"/>
    </location>
</feature>
<dbReference type="AlphaFoldDB" id="A0A1B0D208"/>
<dbReference type="GO" id="GO:0005096">
    <property type="term" value="F:GTPase activator activity"/>
    <property type="evidence" value="ECO:0007669"/>
    <property type="project" value="TreeGrafter"/>
</dbReference>
<dbReference type="EMBL" id="AJVK01010491">
    <property type="status" value="NOT_ANNOTATED_CDS"/>
    <property type="molecule type" value="Genomic_DNA"/>
</dbReference>
<accession>A0A1B0D208</accession>
<dbReference type="PANTHER" id="PTHR46150">
    <property type="entry name" value="RHO GTPASE-ACTIVATING PROTEIN 100F"/>
    <property type="match status" value="1"/>
</dbReference>
<feature type="region of interest" description="Disordered" evidence="1">
    <location>
        <begin position="303"/>
        <end position="392"/>
    </location>
</feature>
<dbReference type="GO" id="GO:0046578">
    <property type="term" value="P:regulation of Ras protein signal transduction"/>
    <property type="evidence" value="ECO:0007669"/>
    <property type="project" value="TreeGrafter"/>
</dbReference>
<keyword evidence="3" id="KW-1185">Reference proteome</keyword>
<evidence type="ECO:0000313" key="2">
    <source>
        <dbReference type="EnsemblMetazoa" id="PPAI001381-PA"/>
    </source>
</evidence>
<dbReference type="Gene3D" id="1.10.555.10">
    <property type="entry name" value="Rho GTPase activation protein"/>
    <property type="match status" value="1"/>
</dbReference>
<proteinExistence type="predicted"/>
<dbReference type="VEuPathDB" id="VectorBase:PPAI001381"/>
<dbReference type="GO" id="GO:0097060">
    <property type="term" value="C:synaptic membrane"/>
    <property type="evidence" value="ECO:0007669"/>
    <property type="project" value="TreeGrafter"/>
</dbReference>
<dbReference type="Proteomes" id="UP000092462">
    <property type="component" value="Unassembled WGS sequence"/>
</dbReference>
<dbReference type="VEuPathDB" id="VectorBase:PPAPM1_000300"/>
<name>A0A1B0D208_PHLPP</name>
<dbReference type="GO" id="GO:0007165">
    <property type="term" value="P:signal transduction"/>
    <property type="evidence" value="ECO:0007669"/>
    <property type="project" value="InterPro"/>
</dbReference>
<evidence type="ECO:0000313" key="3">
    <source>
        <dbReference type="Proteomes" id="UP000092462"/>
    </source>
</evidence>